<protein>
    <submittedName>
        <fullName evidence="7">Protein kinase</fullName>
    </submittedName>
</protein>
<evidence type="ECO:0000313" key="7">
    <source>
        <dbReference type="EMBL" id="MEK7948967.1"/>
    </source>
</evidence>
<keyword evidence="3 7" id="KW-0418">Kinase</keyword>
<name>A0ABU9AQ84_9BACT</name>
<organism evidence="7 8">
    <name type="scientific">Luteolibacter soli</name>
    <dbReference type="NCBI Taxonomy" id="3135280"/>
    <lineage>
        <taxon>Bacteria</taxon>
        <taxon>Pseudomonadati</taxon>
        <taxon>Verrucomicrobiota</taxon>
        <taxon>Verrucomicrobiia</taxon>
        <taxon>Verrucomicrobiales</taxon>
        <taxon>Verrucomicrobiaceae</taxon>
        <taxon>Luteolibacter</taxon>
    </lineage>
</organism>
<dbReference type="Proteomes" id="UP001371305">
    <property type="component" value="Unassembled WGS sequence"/>
</dbReference>
<dbReference type="CDD" id="cd14014">
    <property type="entry name" value="STKc_PknB_like"/>
    <property type="match status" value="1"/>
</dbReference>
<dbReference type="PANTHER" id="PTHR43289:SF6">
    <property type="entry name" value="SERINE_THREONINE-PROTEIN KINASE NEKL-3"/>
    <property type="match status" value="1"/>
</dbReference>
<dbReference type="Pfam" id="PF00069">
    <property type="entry name" value="Pkinase"/>
    <property type="match status" value="1"/>
</dbReference>
<keyword evidence="4 5" id="KW-0067">ATP-binding</keyword>
<gene>
    <name evidence="7" type="ORF">WKV53_00590</name>
</gene>
<evidence type="ECO:0000256" key="3">
    <source>
        <dbReference type="ARBA" id="ARBA00022777"/>
    </source>
</evidence>
<keyword evidence="1" id="KW-0808">Transferase</keyword>
<evidence type="ECO:0000256" key="2">
    <source>
        <dbReference type="ARBA" id="ARBA00022741"/>
    </source>
</evidence>
<comment type="caution">
    <text evidence="7">The sequence shown here is derived from an EMBL/GenBank/DDBJ whole genome shotgun (WGS) entry which is preliminary data.</text>
</comment>
<proteinExistence type="predicted"/>
<dbReference type="PROSITE" id="PS00107">
    <property type="entry name" value="PROTEIN_KINASE_ATP"/>
    <property type="match status" value="1"/>
</dbReference>
<evidence type="ECO:0000256" key="1">
    <source>
        <dbReference type="ARBA" id="ARBA00022679"/>
    </source>
</evidence>
<dbReference type="SMART" id="SM00220">
    <property type="entry name" value="S_TKc"/>
    <property type="match status" value="1"/>
</dbReference>
<dbReference type="Gene3D" id="1.10.510.10">
    <property type="entry name" value="Transferase(Phosphotransferase) domain 1"/>
    <property type="match status" value="1"/>
</dbReference>
<evidence type="ECO:0000256" key="4">
    <source>
        <dbReference type="ARBA" id="ARBA00022840"/>
    </source>
</evidence>
<dbReference type="InterPro" id="IPR008271">
    <property type="entry name" value="Ser/Thr_kinase_AS"/>
</dbReference>
<dbReference type="Gene3D" id="3.30.200.20">
    <property type="entry name" value="Phosphorylase Kinase, domain 1"/>
    <property type="match status" value="1"/>
</dbReference>
<dbReference type="RefSeq" id="WP_341402319.1">
    <property type="nucleotide sequence ID" value="NZ_JBBUKT010000001.1"/>
</dbReference>
<feature type="domain" description="Protein kinase" evidence="6">
    <location>
        <begin position="71"/>
        <end position="447"/>
    </location>
</feature>
<dbReference type="InterPro" id="IPR011009">
    <property type="entry name" value="Kinase-like_dom_sf"/>
</dbReference>
<dbReference type="PANTHER" id="PTHR43289">
    <property type="entry name" value="MITOGEN-ACTIVATED PROTEIN KINASE KINASE KINASE 20-RELATED"/>
    <property type="match status" value="1"/>
</dbReference>
<accession>A0ABU9AQ84</accession>
<reference evidence="7 8" key="1">
    <citation type="submission" date="2024-04" db="EMBL/GenBank/DDBJ databases">
        <title>Luteolibacter sp. isolated from soil.</title>
        <authorList>
            <person name="An J."/>
        </authorList>
    </citation>
    <scope>NUCLEOTIDE SEQUENCE [LARGE SCALE GENOMIC DNA]</scope>
    <source>
        <strain evidence="7 8">Y139</strain>
    </source>
</reference>
<keyword evidence="2 5" id="KW-0547">Nucleotide-binding</keyword>
<keyword evidence="8" id="KW-1185">Reference proteome</keyword>
<dbReference type="PROSITE" id="PS00108">
    <property type="entry name" value="PROTEIN_KINASE_ST"/>
    <property type="match status" value="1"/>
</dbReference>
<dbReference type="PROSITE" id="PS50011">
    <property type="entry name" value="PROTEIN_KINASE_DOM"/>
    <property type="match status" value="1"/>
</dbReference>
<feature type="binding site" evidence="5">
    <location>
        <position position="100"/>
    </location>
    <ligand>
        <name>ATP</name>
        <dbReference type="ChEBI" id="CHEBI:30616"/>
    </ligand>
</feature>
<dbReference type="SUPFAM" id="SSF56112">
    <property type="entry name" value="Protein kinase-like (PK-like)"/>
    <property type="match status" value="1"/>
</dbReference>
<evidence type="ECO:0000313" key="8">
    <source>
        <dbReference type="Proteomes" id="UP001371305"/>
    </source>
</evidence>
<sequence>MSDVVKTEDSIAATACPRCGAPLAGASVDGLCARCLGALNFDTLTRIGGAADEELHAIPTVEELAEFFPQLDVLSLIGRGGMGVVYKARQKSLHRHVALKLLAPERAGDPLFARRFASEARSLAALDHPHIVSVHDFGEAGGYFYLLMEFVDGVNLRQLIQSRRLTPDEALEIITPVCDALQAAHDRGIVHRDVKPENLLIDRNGKVKIADFGIARMMDDPAVDGIPQAAPDNSAAHTLAAGTPDYAAPEQRASSPFDHRVDIYSLGVVLYEMITGQRPGNGQITPPSKRATVDMRIDEVVMKALQEEPDQRFRTVAEFREHFEEAKKPIARKPSTRGPRTWWTRKRALAAAMSLCLIGAAVTAAMMMKSPPHKEAAEPSLEIASLEQAYQAFEKNFTALQEAREIQMVGMPDGSGAPPEQNEVVKKLEARDRQLRATISRMSNGER</sequence>
<dbReference type="GO" id="GO:0016301">
    <property type="term" value="F:kinase activity"/>
    <property type="evidence" value="ECO:0007669"/>
    <property type="project" value="UniProtKB-KW"/>
</dbReference>
<evidence type="ECO:0000259" key="6">
    <source>
        <dbReference type="PROSITE" id="PS50011"/>
    </source>
</evidence>
<dbReference type="InterPro" id="IPR017441">
    <property type="entry name" value="Protein_kinase_ATP_BS"/>
</dbReference>
<dbReference type="EMBL" id="JBBUKT010000001">
    <property type="protein sequence ID" value="MEK7948967.1"/>
    <property type="molecule type" value="Genomic_DNA"/>
</dbReference>
<dbReference type="InterPro" id="IPR000719">
    <property type="entry name" value="Prot_kinase_dom"/>
</dbReference>
<evidence type="ECO:0000256" key="5">
    <source>
        <dbReference type="PROSITE-ProRule" id="PRU10141"/>
    </source>
</evidence>